<protein>
    <recommendedName>
        <fullName evidence="10">Natural resistance-associated macrophage protein</fullName>
    </recommendedName>
</protein>
<feature type="region of interest" description="Disordered" evidence="6">
    <location>
        <begin position="1"/>
        <end position="51"/>
    </location>
</feature>
<dbReference type="NCBIfam" id="NF037982">
    <property type="entry name" value="Nramp_1"/>
    <property type="match status" value="1"/>
</dbReference>
<dbReference type="GO" id="GO:0015086">
    <property type="term" value="F:cadmium ion transmembrane transporter activity"/>
    <property type="evidence" value="ECO:0007669"/>
    <property type="project" value="TreeGrafter"/>
</dbReference>
<feature type="transmembrane region" description="Helical" evidence="7">
    <location>
        <begin position="210"/>
        <end position="229"/>
    </location>
</feature>
<keyword evidence="5 7" id="KW-0472">Membrane</keyword>
<comment type="subcellular location">
    <subcellularLocation>
        <location evidence="1">Membrane</location>
        <topology evidence="1">Multi-pass membrane protein</topology>
    </subcellularLocation>
</comment>
<dbReference type="GO" id="GO:0034755">
    <property type="term" value="P:iron ion transmembrane transport"/>
    <property type="evidence" value="ECO:0007669"/>
    <property type="project" value="TreeGrafter"/>
</dbReference>
<name>A0A813DF28_POLGL</name>
<dbReference type="OrthoDB" id="409173at2759"/>
<feature type="transmembrane region" description="Helical" evidence="7">
    <location>
        <begin position="249"/>
        <end position="274"/>
    </location>
</feature>
<dbReference type="PRINTS" id="PR00447">
    <property type="entry name" value="NATRESASSCMP"/>
</dbReference>
<comment type="caution">
    <text evidence="8">The sequence shown here is derived from an EMBL/GenBank/DDBJ whole genome shotgun (WGS) entry which is preliminary data.</text>
</comment>
<keyword evidence="4 7" id="KW-1133">Transmembrane helix</keyword>
<evidence type="ECO:0000313" key="8">
    <source>
        <dbReference type="EMBL" id="CAE8586184.1"/>
    </source>
</evidence>
<dbReference type="AlphaFoldDB" id="A0A813DF28"/>
<evidence type="ECO:0000256" key="1">
    <source>
        <dbReference type="ARBA" id="ARBA00004141"/>
    </source>
</evidence>
<evidence type="ECO:0000256" key="6">
    <source>
        <dbReference type="SAM" id="MobiDB-lite"/>
    </source>
</evidence>
<dbReference type="Proteomes" id="UP000654075">
    <property type="component" value="Unassembled WGS sequence"/>
</dbReference>
<organism evidence="8 9">
    <name type="scientific">Polarella glacialis</name>
    <name type="common">Dinoflagellate</name>
    <dbReference type="NCBI Taxonomy" id="89957"/>
    <lineage>
        <taxon>Eukaryota</taxon>
        <taxon>Sar</taxon>
        <taxon>Alveolata</taxon>
        <taxon>Dinophyceae</taxon>
        <taxon>Suessiales</taxon>
        <taxon>Suessiaceae</taxon>
        <taxon>Polarella</taxon>
    </lineage>
</organism>
<evidence type="ECO:0000256" key="3">
    <source>
        <dbReference type="ARBA" id="ARBA00022692"/>
    </source>
</evidence>
<evidence type="ECO:0000313" key="9">
    <source>
        <dbReference type="Proteomes" id="UP000654075"/>
    </source>
</evidence>
<feature type="transmembrane region" description="Helical" evidence="7">
    <location>
        <begin position="108"/>
        <end position="130"/>
    </location>
</feature>
<keyword evidence="2" id="KW-0813">Transport</keyword>
<dbReference type="EMBL" id="CAJNNV010001942">
    <property type="protein sequence ID" value="CAE8586184.1"/>
    <property type="molecule type" value="Genomic_DNA"/>
</dbReference>
<reference evidence="8" key="1">
    <citation type="submission" date="2021-02" db="EMBL/GenBank/DDBJ databases">
        <authorList>
            <person name="Dougan E. K."/>
            <person name="Rhodes N."/>
            <person name="Thang M."/>
            <person name="Chan C."/>
        </authorList>
    </citation>
    <scope>NUCLEOTIDE SEQUENCE</scope>
</reference>
<feature type="transmembrane region" description="Helical" evidence="7">
    <location>
        <begin position="181"/>
        <end position="203"/>
    </location>
</feature>
<proteinExistence type="predicted"/>
<accession>A0A813DF28</accession>
<dbReference type="PANTHER" id="PTHR11706">
    <property type="entry name" value="SOLUTE CARRIER PROTEIN FAMILY 11 MEMBER"/>
    <property type="match status" value="1"/>
</dbReference>
<dbReference type="PANTHER" id="PTHR11706:SF33">
    <property type="entry name" value="NATURAL RESISTANCE-ASSOCIATED MACROPHAGE PROTEIN 2"/>
    <property type="match status" value="1"/>
</dbReference>
<keyword evidence="9" id="KW-1185">Reference proteome</keyword>
<keyword evidence="3 7" id="KW-0812">Transmembrane</keyword>
<evidence type="ECO:0000256" key="5">
    <source>
        <dbReference type="ARBA" id="ARBA00023136"/>
    </source>
</evidence>
<evidence type="ECO:0000256" key="4">
    <source>
        <dbReference type="ARBA" id="ARBA00022989"/>
    </source>
</evidence>
<dbReference type="OMA" id="QICSNEY"/>
<dbReference type="Pfam" id="PF01566">
    <property type="entry name" value="Nramp"/>
    <property type="match status" value="1"/>
</dbReference>
<feature type="transmembrane region" description="Helical" evidence="7">
    <location>
        <begin position="294"/>
        <end position="315"/>
    </location>
</feature>
<evidence type="ECO:0000256" key="7">
    <source>
        <dbReference type="SAM" id="Phobius"/>
    </source>
</evidence>
<dbReference type="GO" id="GO:0005886">
    <property type="term" value="C:plasma membrane"/>
    <property type="evidence" value="ECO:0007669"/>
    <property type="project" value="TreeGrafter"/>
</dbReference>
<evidence type="ECO:0008006" key="10">
    <source>
        <dbReference type="Google" id="ProtNLM"/>
    </source>
</evidence>
<evidence type="ECO:0000256" key="2">
    <source>
        <dbReference type="ARBA" id="ARBA00022448"/>
    </source>
</evidence>
<feature type="compositionally biased region" description="Low complexity" evidence="6">
    <location>
        <begin position="34"/>
        <end position="43"/>
    </location>
</feature>
<sequence>MSLGRNGQEEGNHLHSGHSARASETPSADECELSSSSCSSSESSRSHDTDWDAKGVEMMPKDADGTQFSARTFLLYAGSGWLMSLAYLDPGNLESDLQSGAYMRYSLLWVLLACTLVGLLLQVLAARLGVVTGRNLAQTCRLHYTNNVSKTLWVMTEVAIIGSDVQEVVGSAIAFNILFGWPMWVGTVVTGLDTFTFMLIHHLGTRPLELFIFVLILVMTGCFFTNWALEVPPAVDMLAGFVPQCPSYAVLQLVGTIGAVIMPHNLYLHSALVLDRGVDRRDHVHVAQANKYMLTDSATALALSFLVNAALLTSFGH</sequence>
<dbReference type="InterPro" id="IPR001046">
    <property type="entry name" value="NRAMP_fam"/>
</dbReference>
<gene>
    <name evidence="8" type="ORF">PGLA1383_LOCUS5078</name>
</gene>
<dbReference type="GO" id="GO:0005384">
    <property type="term" value="F:manganese ion transmembrane transporter activity"/>
    <property type="evidence" value="ECO:0007669"/>
    <property type="project" value="TreeGrafter"/>
</dbReference>